<evidence type="ECO:0000256" key="2">
    <source>
        <dbReference type="SAM" id="Phobius"/>
    </source>
</evidence>
<dbReference type="InterPro" id="IPR051266">
    <property type="entry name" value="CLCR"/>
</dbReference>
<dbReference type="AlphaFoldDB" id="A0A1I8INN6"/>
<keyword evidence="2" id="KW-0812">Transmembrane</keyword>
<evidence type="ECO:0000313" key="6">
    <source>
        <dbReference type="WBParaSite" id="maker-uti_cns_0014779-snap-gene-0.3-mRNA-1"/>
    </source>
</evidence>
<dbReference type="SMART" id="SM00327">
    <property type="entry name" value="VWA"/>
    <property type="match status" value="1"/>
</dbReference>
<dbReference type="InterPro" id="IPR013642">
    <property type="entry name" value="CLCA_N"/>
</dbReference>
<accession>A0A1I8INN6</accession>
<dbReference type="PANTHER" id="PTHR10579:SF43">
    <property type="entry name" value="ZINC FINGER (C3HC4-TYPE RING FINGER) FAMILY PROTEIN"/>
    <property type="match status" value="1"/>
</dbReference>
<dbReference type="Pfam" id="PF08434">
    <property type="entry name" value="CLCA"/>
    <property type="match status" value="1"/>
</dbReference>
<keyword evidence="3" id="KW-0732">Signal</keyword>
<dbReference type="InterPro" id="IPR002035">
    <property type="entry name" value="VWF_A"/>
</dbReference>
<dbReference type="WBParaSite" id="maker-uti_cns_0014779-snap-gene-0.3-mRNA-1">
    <property type="protein sequence ID" value="maker-uti_cns_0014779-snap-gene-0.3-mRNA-1"/>
    <property type="gene ID" value="maker-uti_cns_0014779-snap-gene-0.3"/>
</dbReference>
<dbReference type="PROSITE" id="PS50234">
    <property type="entry name" value="VWFA"/>
    <property type="match status" value="1"/>
</dbReference>
<feature type="transmembrane region" description="Helical" evidence="2">
    <location>
        <begin position="850"/>
        <end position="876"/>
    </location>
</feature>
<protein>
    <submittedName>
        <fullName evidence="6">VWFA domain-containing protein</fullName>
    </submittedName>
</protein>
<dbReference type="InterPro" id="IPR036465">
    <property type="entry name" value="vWFA_dom_sf"/>
</dbReference>
<feature type="chain" id="PRO_5009321097" evidence="3">
    <location>
        <begin position="24"/>
        <end position="1179"/>
    </location>
</feature>
<dbReference type="PANTHER" id="PTHR10579">
    <property type="entry name" value="CALCIUM-ACTIVATED CHLORIDE CHANNEL REGULATOR"/>
    <property type="match status" value="1"/>
</dbReference>
<evidence type="ECO:0000259" key="4">
    <source>
        <dbReference type="PROSITE" id="PS50234"/>
    </source>
</evidence>
<dbReference type="Gene3D" id="3.40.50.410">
    <property type="entry name" value="von Willebrand factor, type A domain"/>
    <property type="match status" value="1"/>
</dbReference>
<keyword evidence="2" id="KW-0472">Membrane</keyword>
<name>A0A1I8INN6_9PLAT</name>
<feature type="signal peptide" evidence="3">
    <location>
        <begin position="1"/>
        <end position="23"/>
    </location>
</feature>
<reference evidence="6" key="1">
    <citation type="submission" date="2016-11" db="UniProtKB">
        <authorList>
            <consortium name="WormBaseParasite"/>
        </authorList>
    </citation>
    <scope>IDENTIFICATION</scope>
</reference>
<feature type="compositionally biased region" description="Low complexity" evidence="1">
    <location>
        <begin position="1160"/>
        <end position="1173"/>
    </location>
</feature>
<evidence type="ECO:0000313" key="5">
    <source>
        <dbReference type="Proteomes" id="UP000095280"/>
    </source>
</evidence>
<evidence type="ECO:0000256" key="3">
    <source>
        <dbReference type="SAM" id="SignalP"/>
    </source>
</evidence>
<dbReference type="Proteomes" id="UP000095280">
    <property type="component" value="Unplaced"/>
</dbReference>
<dbReference type="Pfam" id="PF00092">
    <property type="entry name" value="VWA"/>
    <property type="match status" value="1"/>
</dbReference>
<keyword evidence="2" id="KW-1133">Transmembrane helix</keyword>
<dbReference type="SUPFAM" id="SSF53300">
    <property type="entry name" value="vWA-like"/>
    <property type="match status" value="1"/>
</dbReference>
<feature type="region of interest" description="Disordered" evidence="1">
    <location>
        <begin position="1132"/>
        <end position="1179"/>
    </location>
</feature>
<evidence type="ECO:0000256" key="1">
    <source>
        <dbReference type="SAM" id="MobiDB-lite"/>
    </source>
</evidence>
<feature type="compositionally biased region" description="Basic residues" evidence="1">
    <location>
        <begin position="1132"/>
        <end position="1142"/>
    </location>
</feature>
<sequence length="1179" mass="126609">MTDNRFWLLLALTVAGNCWLSTARDIVLDNNGRYNDVLVSVSQNIPEDWELVQRIKDGFQQASQRLAVASRINGSRSFAFGHVYILVPRSWSNQSVDSSATWHTEDAAHFRVDQRGSQIPSTVQPGDCGQPGLHVNLHREHLRDTSAEDLGKQLVHEFAHLRWGVFNEYNGALGPHAFLHQGRLSPVRCSASITGKFGHKDTGNPCKVDRVTLELEPDCRFILDSAQTAQASLMYTTYLASNRRCYGRSVQSVMLEHADYKKAIDGSETDTTVNFTVVQPRGARRLVIVMDVSGSMGTNQGAPLAKMKIAVRTLLLGLLEDGIQCAMTSFSTSSTLLSNLNPLDSAAIRRQYWRIVARLTARGGTAIGGALADAMELLGADMNRPSKEDTGYILLLTDGIENHTPRYTLAQATAIAARTSIVVDTVAFGSQADKRLAELSAVTGGKAYFARFNSPANDLMEAMSDMVRDRVDTSQKPIDVFSTPVPATFTEHVVLDESISKGAQFTLSSPAVADIKNADLRVVSPSGVEYSSLNGSNYLREETAGVVSIGTEGKIEAGSWTIHGVRKSRDLPKPTNNGLSLVVTSRPTDAAPIILDGLVSPAKLVLRADTRVSVFATLSQGSELLSGAEILASVESDTGVDAEFKLLDDGFGADAIRGDGVYSGFVPTQVNQVREYNVRLTASKPVSRVSTAGKFEVTGVDQGSLSRTPPARIGDLRARISLGSRAAQVGLEFTAVGARRMEGSASRYIVWLCTKPEPLASSSPPDSSSPGCSNRTLLNSSIEAAGSPISVPVPPEALSGLSGTVYLAVAAENSDKILGQLSNVASVQTSLPDNLDEVERTDETGGGLTVLAIVLIAVGVALAVALIVGVGIYLIVKKKNSGTTLPMEFCRRCCSSRRGRVCRNPLRQVRLEVHGLAGHLTQAGLEGPEFARQTARDRRRRLLFNEQLGSGPAFVLPDLRDPQLGAHGAASVMLLTRAASVAMVTVSGVLEPAEAVRGERAEGSWAAADSRPSRDSTVVGVEGLSLPEIEQMDDNFPLNLWWRLRCTADILFGTLLICLDDLAQEIDVADGQPQGVHFGQALLVWQSRNSELNSPSKASLMLCIRAAAPHVGRLPLVRLLVANSASASASWRRQKLRHRHRRPAAEVDAIEEDAMDIEASSKSSSKQSSSSSSRPAVPT</sequence>
<feature type="domain" description="VWFA" evidence="4">
    <location>
        <begin position="285"/>
        <end position="471"/>
    </location>
</feature>
<proteinExistence type="predicted"/>
<organism evidence="5 6">
    <name type="scientific">Macrostomum lignano</name>
    <dbReference type="NCBI Taxonomy" id="282301"/>
    <lineage>
        <taxon>Eukaryota</taxon>
        <taxon>Metazoa</taxon>
        <taxon>Spiralia</taxon>
        <taxon>Lophotrochozoa</taxon>
        <taxon>Platyhelminthes</taxon>
        <taxon>Rhabditophora</taxon>
        <taxon>Macrostomorpha</taxon>
        <taxon>Macrostomida</taxon>
        <taxon>Macrostomidae</taxon>
        <taxon>Macrostomum</taxon>
    </lineage>
</organism>
<keyword evidence="5" id="KW-1185">Reference proteome</keyword>
<dbReference type="CDD" id="cd00198">
    <property type="entry name" value="vWFA"/>
    <property type="match status" value="1"/>
</dbReference>